<sequence>MGRVCRNGFVVQTVWLVILLLLVQGCTSKSGPAYLEMKGLNQDEQEIVQLINKRMQYLHEGNAEEYMKLFAPNSPITGMPTYQLKAVKLHTPIHIQEQKKAYQVLLLADDMLNNDDFFTSQYVFIKGKESDSKWLIYDID</sequence>
<proteinExistence type="predicted"/>
<protein>
    <recommendedName>
        <fullName evidence="3">Lipoprotein</fullName>
    </recommendedName>
</protein>
<gene>
    <name evidence="1" type="ORF">PBLR_11726</name>
</gene>
<dbReference type="RefSeq" id="WP_138185428.1">
    <property type="nucleotide sequence ID" value="NZ_LS992241.1"/>
</dbReference>
<accession>A0A383R9V7</accession>
<dbReference type="Proteomes" id="UP000304148">
    <property type="component" value="Chromosome"/>
</dbReference>
<evidence type="ECO:0008006" key="3">
    <source>
        <dbReference type="Google" id="ProtNLM"/>
    </source>
</evidence>
<dbReference type="PROSITE" id="PS51257">
    <property type="entry name" value="PROKAR_LIPOPROTEIN"/>
    <property type="match status" value="1"/>
</dbReference>
<evidence type="ECO:0000313" key="1">
    <source>
        <dbReference type="EMBL" id="SYX83304.1"/>
    </source>
</evidence>
<organism evidence="1 2">
    <name type="scientific">Paenibacillus alvei</name>
    <name type="common">Bacillus alvei</name>
    <dbReference type="NCBI Taxonomy" id="44250"/>
    <lineage>
        <taxon>Bacteria</taxon>
        <taxon>Bacillati</taxon>
        <taxon>Bacillota</taxon>
        <taxon>Bacilli</taxon>
        <taxon>Bacillales</taxon>
        <taxon>Paenibacillaceae</taxon>
        <taxon>Paenibacillus</taxon>
    </lineage>
</organism>
<dbReference type="AlphaFoldDB" id="A0A383R9V7"/>
<reference evidence="2" key="1">
    <citation type="submission" date="2018-08" db="EMBL/GenBank/DDBJ databases">
        <authorList>
            <person name="Chevrot R."/>
        </authorList>
    </citation>
    <scope>NUCLEOTIDE SEQUENCE [LARGE SCALE GENOMIC DNA]</scope>
</reference>
<evidence type="ECO:0000313" key="2">
    <source>
        <dbReference type="Proteomes" id="UP000304148"/>
    </source>
</evidence>
<dbReference type="EMBL" id="LS992241">
    <property type="protein sequence ID" value="SYX83304.1"/>
    <property type="molecule type" value="Genomic_DNA"/>
</dbReference>
<name>A0A383R9V7_PAEAL</name>